<dbReference type="PROSITE" id="PS50987">
    <property type="entry name" value="HTH_ARSR_2"/>
    <property type="match status" value="1"/>
</dbReference>
<organism evidence="2 3">
    <name type="scientific">Leifsonia poae</name>
    <dbReference type="NCBI Taxonomy" id="110933"/>
    <lineage>
        <taxon>Bacteria</taxon>
        <taxon>Bacillati</taxon>
        <taxon>Actinomycetota</taxon>
        <taxon>Actinomycetes</taxon>
        <taxon>Micrococcales</taxon>
        <taxon>Microbacteriaceae</taxon>
        <taxon>Leifsonia</taxon>
    </lineage>
</organism>
<dbReference type="InterPro" id="IPR001845">
    <property type="entry name" value="HTH_ArsR_DNA-bd_dom"/>
</dbReference>
<dbReference type="AlphaFoldDB" id="A0A9W6LY01"/>
<comment type="caution">
    <text evidence="2">The sequence shown here is derived from an EMBL/GenBank/DDBJ whole genome shotgun (WGS) entry which is preliminary data.</text>
</comment>
<dbReference type="PANTHER" id="PTHR38600:SF2">
    <property type="entry name" value="SLL0088 PROTEIN"/>
    <property type="match status" value="1"/>
</dbReference>
<dbReference type="Pfam" id="PF12840">
    <property type="entry name" value="HTH_20"/>
    <property type="match status" value="1"/>
</dbReference>
<protein>
    <submittedName>
        <fullName evidence="2">Transcriptional regulator</fullName>
    </submittedName>
</protein>
<sequence>MVQQEELDRTFAALSDATRRSILRRLGEGPATIGELAEPFGMTLTGLKKHIQVLETAGLVVSEKVGRSRTCRLGADKLDDALAWITFYQRLWERRLDGLDAYFTLQRGTER</sequence>
<dbReference type="NCBIfam" id="NF033788">
    <property type="entry name" value="HTH_metalloreg"/>
    <property type="match status" value="1"/>
</dbReference>
<dbReference type="Gene3D" id="1.10.10.10">
    <property type="entry name" value="Winged helix-like DNA-binding domain superfamily/Winged helix DNA-binding domain"/>
    <property type="match status" value="1"/>
</dbReference>
<evidence type="ECO:0000313" key="2">
    <source>
        <dbReference type="EMBL" id="GLJ74683.1"/>
    </source>
</evidence>
<dbReference type="SUPFAM" id="SSF46785">
    <property type="entry name" value="Winged helix' DNA-binding domain"/>
    <property type="match status" value="1"/>
</dbReference>
<dbReference type="EMBL" id="BSEN01000001">
    <property type="protein sequence ID" value="GLJ74683.1"/>
    <property type="molecule type" value="Genomic_DNA"/>
</dbReference>
<feature type="domain" description="HTH arsR-type" evidence="1">
    <location>
        <begin position="1"/>
        <end position="93"/>
    </location>
</feature>
<dbReference type="InterPro" id="IPR036390">
    <property type="entry name" value="WH_DNA-bd_sf"/>
</dbReference>
<gene>
    <name evidence="2" type="ORF">GCM10017584_02560</name>
</gene>
<name>A0A9W6LY01_9MICO</name>
<dbReference type="PRINTS" id="PR00778">
    <property type="entry name" value="HTHARSR"/>
</dbReference>
<reference evidence="2" key="2">
    <citation type="submission" date="2023-01" db="EMBL/GenBank/DDBJ databases">
        <authorList>
            <person name="Sun Q."/>
            <person name="Evtushenko L."/>
        </authorList>
    </citation>
    <scope>NUCLEOTIDE SEQUENCE</scope>
    <source>
        <strain evidence="2">VKM Ac-1401</strain>
    </source>
</reference>
<dbReference type="InterPro" id="IPR011991">
    <property type="entry name" value="ArsR-like_HTH"/>
</dbReference>
<dbReference type="CDD" id="cd00090">
    <property type="entry name" value="HTH_ARSR"/>
    <property type="match status" value="1"/>
</dbReference>
<dbReference type="PANTHER" id="PTHR38600">
    <property type="entry name" value="TRANSCRIPTIONAL REGULATORY PROTEIN"/>
    <property type="match status" value="1"/>
</dbReference>
<dbReference type="Proteomes" id="UP001142372">
    <property type="component" value="Unassembled WGS sequence"/>
</dbReference>
<keyword evidence="3" id="KW-1185">Reference proteome</keyword>
<accession>A0A9W6LY01</accession>
<evidence type="ECO:0000313" key="3">
    <source>
        <dbReference type="Proteomes" id="UP001142372"/>
    </source>
</evidence>
<dbReference type="RefSeq" id="WP_271175384.1">
    <property type="nucleotide sequence ID" value="NZ_BAAAJO010000001.1"/>
</dbReference>
<reference evidence="2" key="1">
    <citation type="journal article" date="2014" name="Int. J. Syst. Evol. Microbiol.">
        <title>Complete genome sequence of Corynebacterium casei LMG S-19264T (=DSM 44701T), isolated from a smear-ripened cheese.</title>
        <authorList>
            <consortium name="US DOE Joint Genome Institute (JGI-PGF)"/>
            <person name="Walter F."/>
            <person name="Albersmeier A."/>
            <person name="Kalinowski J."/>
            <person name="Ruckert C."/>
        </authorList>
    </citation>
    <scope>NUCLEOTIDE SEQUENCE</scope>
    <source>
        <strain evidence="2">VKM Ac-1401</strain>
    </source>
</reference>
<dbReference type="GO" id="GO:0003700">
    <property type="term" value="F:DNA-binding transcription factor activity"/>
    <property type="evidence" value="ECO:0007669"/>
    <property type="project" value="InterPro"/>
</dbReference>
<proteinExistence type="predicted"/>
<dbReference type="SMART" id="SM00418">
    <property type="entry name" value="HTH_ARSR"/>
    <property type="match status" value="1"/>
</dbReference>
<dbReference type="InterPro" id="IPR036388">
    <property type="entry name" value="WH-like_DNA-bd_sf"/>
</dbReference>
<evidence type="ECO:0000259" key="1">
    <source>
        <dbReference type="PROSITE" id="PS50987"/>
    </source>
</evidence>